<feature type="compositionally biased region" description="Basic and acidic residues" evidence="1">
    <location>
        <begin position="451"/>
        <end position="460"/>
    </location>
</feature>
<evidence type="ECO:0000256" key="2">
    <source>
        <dbReference type="SAM" id="Phobius"/>
    </source>
</evidence>
<proteinExistence type="predicted"/>
<keyword evidence="2" id="KW-0472">Membrane</keyword>
<keyword evidence="4" id="KW-1185">Reference proteome</keyword>
<name>A0ABW2TF73_9ACTN</name>
<dbReference type="EMBL" id="JBHTEE010000001">
    <property type="protein sequence ID" value="MFC7606635.1"/>
    <property type="molecule type" value="Genomic_DNA"/>
</dbReference>
<evidence type="ECO:0000256" key="1">
    <source>
        <dbReference type="SAM" id="MobiDB-lite"/>
    </source>
</evidence>
<feature type="transmembrane region" description="Helical" evidence="2">
    <location>
        <begin position="301"/>
        <end position="323"/>
    </location>
</feature>
<dbReference type="Proteomes" id="UP001596514">
    <property type="component" value="Unassembled WGS sequence"/>
</dbReference>
<feature type="transmembrane region" description="Helical" evidence="2">
    <location>
        <begin position="423"/>
        <end position="440"/>
    </location>
</feature>
<feature type="region of interest" description="Disordered" evidence="1">
    <location>
        <begin position="446"/>
        <end position="475"/>
    </location>
</feature>
<evidence type="ECO:0000313" key="3">
    <source>
        <dbReference type="EMBL" id="MFC7606635.1"/>
    </source>
</evidence>
<sequence>MVAFGVVALVSGDDRVLRLLLVLPGEPGAGRQVLFLLLVGAAQGWALWQILRGRVAGEIGEQGRAVRLLRVALYVNVALFSLDWFAAYLPWRTYDLEDLGQLALVVLFYRVLDGASRALRLTALVAGTLVVAGSIGEEVFGLLDLRSLEGGFEIVQLDGLTWLLWMLLTLVAQARDGRWGRGTVWSGVASMVLPFFVAPLAFAFIDDHSAILVFWGVANLFQPVWLARSAHDLAGPHTRRVRTEKKRIRAPFGWWPLPVMAVVLPLLPVAVNLAHGLPFWIGPQGIIESFVRTHLWGLSPFWGYFDLLVGVGGLGVLVLVTVVRRTRRSLWTAVSLLLFAAAVGVVTAVTSDHAPAGSAGDGTRFWYDNMRMYPDGTFAPDPASGEIFFSVPPLWHSAALTASALILIFLYGPRTAPRSPYRVAVACVASVVTLCLLPVADQVRGQVTSRGDCEPPERGRSAGGEPRTPPPTGERAFVCTVRTSDALPSARSIPDQALVAYGHRLCGVYTRNDPRELARVRELDGLDVRTLSGLLADVCPRAAETVQAARDAEKREMLEWEAEEQRKCDEAPRHRPLIRPVSVSVHKEPLWTDYGVLESYEPGSDDGDPYEDGLLDLLNKNELVAALPGHLMVGVHSDYSICVTTETYRRRPPVETRGWHHVVEVGYRSPTGKIRLADAMGGPELPNLAVRGRGDYRIRVHYAWLPWKGEKYGGQRLLIMAYPGRGDEVVVHRSRTRGAAHISPKPTLG</sequence>
<feature type="transmembrane region" description="Helical" evidence="2">
    <location>
        <begin position="184"/>
        <end position="205"/>
    </location>
</feature>
<reference evidence="4" key="1">
    <citation type="journal article" date="2019" name="Int. J. Syst. Evol. Microbiol.">
        <title>The Global Catalogue of Microorganisms (GCM) 10K type strain sequencing project: providing services to taxonomists for standard genome sequencing and annotation.</title>
        <authorList>
            <consortium name="The Broad Institute Genomics Platform"/>
            <consortium name="The Broad Institute Genome Sequencing Center for Infectious Disease"/>
            <person name="Wu L."/>
            <person name="Ma J."/>
        </authorList>
    </citation>
    <scope>NUCLEOTIDE SEQUENCE [LARGE SCALE GENOMIC DNA]</scope>
    <source>
        <strain evidence="4">JCM 10083</strain>
    </source>
</reference>
<keyword evidence="2" id="KW-0812">Transmembrane</keyword>
<gene>
    <name evidence="3" type="ORF">ACFQVD_41720</name>
</gene>
<accession>A0ABW2TF73</accession>
<protein>
    <submittedName>
        <fullName evidence="3">Uncharacterized protein</fullName>
    </submittedName>
</protein>
<feature type="transmembrane region" description="Helical" evidence="2">
    <location>
        <begin position="330"/>
        <end position="349"/>
    </location>
</feature>
<organism evidence="3 4">
    <name type="scientific">Streptosporangium amethystogenes subsp. fukuiense</name>
    <dbReference type="NCBI Taxonomy" id="698418"/>
    <lineage>
        <taxon>Bacteria</taxon>
        <taxon>Bacillati</taxon>
        <taxon>Actinomycetota</taxon>
        <taxon>Actinomycetes</taxon>
        <taxon>Streptosporangiales</taxon>
        <taxon>Streptosporangiaceae</taxon>
        <taxon>Streptosporangium</taxon>
    </lineage>
</organism>
<keyword evidence="2" id="KW-1133">Transmembrane helix</keyword>
<feature type="transmembrane region" description="Helical" evidence="2">
    <location>
        <begin position="34"/>
        <end position="51"/>
    </location>
</feature>
<feature type="transmembrane region" description="Helical" evidence="2">
    <location>
        <begin position="71"/>
        <end position="91"/>
    </location>
</feature>
<feature type="transmembrane region" description="Helical" evidence="2">
    <location>
        <begin position="211"/>
        <end position="231"/>
    </location>
</feature>
<comment type="caution">
    <text evidence="3">The sequence shown here is derived from an EMBL/GenBank/DDBJ whole genome shotgun (WGS) entry which is preliminary data.</text>
</comment>
<dbReference type="RefSeq" id="WP_343962717.1">
    <property type="nucleotide sequence ID" value="NZ_BAAAGK010000013.1"/>
</dbReference>
<feature type="transmembrane region" description="Helical" evidence="2">
    <location>
        <begin position="252"/>
        <end position="281"/>
    </location>
</feature>
<feature type="transmembrane region" description="Helical" evidence="2">
    <location>
        <begin position="154"/>
        <end position="172"/>
    </location>
</feature>
<feature type="transmembrane region" description="Helical" evidence="2">
    <location>
        <begin position="394"/>
        <end position="411"/>
    </location>
</feature>
<evidence type="ECO:0000313" key="4">
    <source>
        <dbReference type="Proteomes" id="UP001596514"/>
    </source>
</evidence>